<dbReference type="PANTHER" id="PTHR23289">
    <property type="entry name" value="CYTOCHROME C OXIDASE ASSEMBLY PROTEIN COX15"/>
    <property type="match status" value="1"/>
</dbReference>
<sequence length="505" mass="55708">MLKQGLLKSSTSGRVALASSSCSRGLSLLSSSKSNCCSYVTNIASPKLFSLKSDGVQYNKMASSSCGSNALLLVLNMKNQQVVGMRNFSTSTAAASWVNQQHNSSSLRSNGSLPKINSNNRIISVYPQSMEYSTSTQNVQQEVEVDIPGRKAVLVWLSTIGFLVFAIVIVGGLTRLEEGGLSMVDWSPLGSLPPMTPEEWEAEFERYKQFPEYKKKNEGMTVEEFKYIFYYEYYHRMLGRLIGAVYALPAVFFAAKGYFSKGKNRVLSPATVLGIGAAIGFQGLLGWYMVKSGLDENHELMKKYNSIPRVSQYRLASHLCAAFGIYAMTMWQVFNLASRNKPIDTFTGSKLFKVAAPIFFTLVFITAASGAFVAGMDAGLVYNEFPLMGGSLVPSDVMAIEPWYKNFFENATTVQFQHRWLATFVGTAIAVFCYTMTRGGRGKQLPKPVKNSLNYLLAVVGLQYTLGITTLLTYVPTSIASAHQTGSLTLFTFALWMAHIAKRIR</sequence>
<feature type="transmembrane region" description="Helical" evidence="12">
    <location>
        <begin position="237"/>
        <end position="255"/>
    </location>
</feature>
<comment type="pathway">
    <text evidence="10">Porphyrin-containing compound metabolism; heme A biosynthesis; heme A from heme O: step 1/1.</text>
</comment>
<evidence type="ECO:0000256" key="10">
    <source>
        <dbReference type="ARBA" id="ARBA00044501"/>
    </source>
</evidence>
<keyword evidence="9 12" id="KW-0472">Membrane</keyword>
<keyword evidence="7" id="KW-0408">Iron</keyword>
<dbReference type="AlphaFoldDB" id="A0AA88GMS3"/>
<evidence type="ECO:0000256" key="1">
    <source>
        <dbReference type="ARBA" id="ARBA00001970"/>
    </source>
</evidence>
<dbReference type="RefSeq" id="XP_044547725.1">
    <property type="nucleotide sequence ID" value="XM_044695632.1"/>
</dbReference>
<feature type="transmembrane region" description="Helical" evidence="12">
    <location>
        <begin position="354"/>
        <end position="376"/>
    </location>
</feature>
<keyword evidence="3 12" id="KW-0812">Transmembrane</keyword>
<feature type="transmembrane region" description="Helical" evidence="12">
    <location>
        <begin position="416"/>
        <end position="434"/>
    </location>
</feature>
<dbReference type="GO" id="GO:0120547">
    <property type="term" value="F:heme A synthase activity"/>
    <property type="evidence" value="ECO:0007669"/>
    <property type="project" value="UniProtKB-EC"/>
</dbReference>
<dbReference type="GO" id="GO:0016653">
    <property type="term" value="F:oxidoreductase activity, acting on NAD(P)H, heme protein as acceptor"/>
    <property type="evidence" value="ECO:0007669"/>
    <property type="project" value="TreeGrafter"/>
</dbReference>
<accession>A0AA88GMS3</accession>
<dbReference type="PANTHER" id="PTHR23289:SF2">
    <property type="entry name" value="CYTOCHROME C OXIDASE ASSEMBLY PROTEIN COX15 HOMOLOG"/>
    <property type="match status" value="1"/>
</dbReference>
<evidence type="ECO:0000256" key="5">
    <source>
        <dbReference type="ARBA" id="ARBA00022989"/>
    </source>
</evidence>
<keyword evidence="8" id="KW-0350">Heme biosynthesis</keyword>
<keyword evidence="5 12" id="KW-1133">Transmembrane helix</keyword>
<comment type="catalytic activity">
    <reaction evidence="11">
        <text>Fe(II)-heme o + 2 A + H2O = Fe(II)-heme a + 2 AH2</text>
        <dbReference type="Rhea" id="RHEA:63388"/>
        <dbReference type="ChEBI" id="CHEBI:13193"/>
        <dbReference type="ChEBI" id="CHEBI:15377"/>
        <dbReference type="ChEBI" id="CHEBI:17499"/>
        <dbReference type="ChEBI" id="CHEBI:60530"/>
        <dbReference type="ChEBI" id="CHEBI:61715"/>
        <dbReference type="EC" id="1.17.99.9"/>
    </reaction>
    <physiologicalReaction direction="left-to-right" evidence="11">
        <dbReference type="Rhea" id="RHEA:63389"/>
    </physiologicalReaction>
</comment>
<dbReference type="GO" id="GO:0006784">
    <property type="term" value="P:heme A biosynthetic process"/>
    <property type="evidence" value="ECO:0007669"/>
    <property type="project" value="InterPro"/>
</dbReference>
<feature type="transmembrane region" description="Helical" evidence="12">
    <location>
        <begin position="481"/>
        <end position="501"/>
    </location>
</feature>
<evidence type="ECO:0000256" key="8">
    <source>
        <dbReference type="ARBA" id="ARBA00023133"/>
    </source>
</evidence>
<evidence type="ECO:0000256" key="3">
    <source>
        <dbReference type="ARBA" id="ARBA00022692"/>
    </source>
</evidence>
<evidence type="ECO:0000313" key="14">
    <source>
        <dbReference type="Proteomes" id="UP000816034"/>
    </source>
</evidence>
<feature type="transmembrane region" description="Helical" evidence="12">
    <location>
        <begin position="153"/>
        <end position="173"/>
    </location>
</feature>
<feature type="transmembrane region" description="Helical" evidence="12">
    <location>
        <begin position="315"/>
        <end position="334"/>
    </location>
</feature>
<feature type="transmembrane region" description="Helical" evidence="12">
    <location>
        <begin position="267"/>
        <end position="290"/>
    </location>
</feature>
<comment type="subcellular location">
    <subcellularLocation>
        <location evidence="2">Membrane</location>
        <topology evidence="2">Multi-pass membrane protein</topology>
    </subcellularLocation>
</comment>
<feature type="transmembrane region" description="Helical" evidence="12">
    <location>
        <begin position="455"/>
        <end position="475"/>
    </location>
</feature>
<proteinExistence type="predicted"/>
<dbReference type="Pfam" id="PF02628">
    <property type="entry name" value="COX15-CtaA"/>
    <property type="match status" value="1"/>
</dbReference>
<protein>
    <submittedName>
        <fullName evidence="13">Uncharacterized protein</fullName>
    </submittedName>
</protein>
<evidence type="ECO:0000256" key="7">
    <source>
        <dbReference type="ARBA" id="ARBA00023004"/>
    </source>
</evidence>
<name>A0AA88GMS3_NAELO</name>
<evidence type="ECO:0000256" key="12">
    <source>
        <dbReference type="SAM" id="Phobius"/>
    </source>
</evidence>
<comment type="cofactor">
    <cofactor evidence="1">
        <name>heme b</name>
        <dbReference type="ChEBI" id="CHEBI:60344"/>
    </cofactor>
</comment>
<evidence type="ECO:0000256" key="2">
    <source>
        <dbReference type="ARBA" id="ARBA00004141"/>
    </source>
</evidence>
<gene>
    <name evidence="13" type="ORF">C9374_005838</name>
</gene>
<dbReference type="GO" id="GO:0005743">
    <property type="term" value="C:mitochondrial inner membrane"/>
    <property type="evidence" value="ECO:0007669"/>
    <property type="project" value="TreeGrafter"/>
</dbReference>
<evidence type="ECO:0000256" key="4">
    <source>
        <dbReference type="ARBA" id="ARBA00022723"/>
    </source>
</evidence>
<evidence type="ECO:0000256" key="9">
    <source>
        <dbReference type="ARBA" id="ARBA00023136"/>
    </source>
</evidence>
<dbReference type="GO" id="GO:0046872">
    <property type="term" value="F:metal ion binding"/>
    <property type="evidence" value="ECO:0007669"/>
    <property type="project" value="UniProtKB-KW"/>
</dbReference>
<organism evidence="13 14">
    <name type="scientific">Naegleria lovaniensis</name>
    <name type="common">Amoeba</name>
    <dbReference type="NCBI Taxonomy" id="51637"/>
    <lineage>
        <taxon>Eukaryota</taxon>
        <taxon>Discoba</taxon>
        <taxon>Heterolobosea</taxon>
        <taxon>Tetramitia</taxon>
        <taxon>Eutetramitia</taxon>
        <taxon>Vahlkampfiidae</taxon>
        <taxon>Naegleria</taxon>
    </lineage>
</organism>
<dbReference type="Proteomes" id="UP000816034">
    <property type="component" value="Unassembled WGS sequence"/>
</dbReference>
<keyword evidence="4" id="KW-0479">Metal-binding</keyword>
<keyword evidence="14" id="KW-1185">Reference proteome</keyword>
<dbReference type="GeneID" id="68098293"/>
<dbReference type="InterPro" id="IPR023754">
    <property type="entry name" value="HemeA_Synthase_type2"/>
</dbReference>
<evidence type="ECO:0000313" key="13">
    <source>
        <dbReference type="EMBL" id="KAG2382046.1"/>
    </source>
</evidence>
<comment type="caution">
    <text evidence="13">The sequence shown here is derived from an EMBL/GenBank/DDBJ whole genome shotgun (WGS) entry which is preliminary data.</text>
</comment>
<dbReference type="InterPro" id="IPR003780">
    <property type="entry name" value="COX15/CtaA_fam"/>
</dbReference>
<reference evidence="13 14" key="1">
    <citation type="journal article" date="2018" name="BMC Genomics">
        <title>The genome of Naegleria lovaniensis, the basis for a comparative approach to unravel pathogenicity factors of the human pathogenic amoeba N. fowleri.</title>
        <authorList>
            <person name="Liechti N."/>
            <person name="Schurch N."/>
            <person name="Bruggmann R."/>
            <person name="Wittwer M."/>
        </authorList>
    </citation>
    <scope>NUCLEOTIDE SEQUENCE [LARGE SCALE GENOMIC DNA]</scope>
    <source>
        <strain evidence="13 14">ATCC 30569</strain>
    </source>
</reference>
<evidence type="ECO:0000256" key="11">
    <source>
        <dbReference type="ARBA" id="ARBA00048044"/>
    </source>
</evidence>
<keyword evidence="6" id="KW-0560">Oxidoreductase</keyword>
<evidence type="ECO:0000256" key="6">
    <source>
        <dbReference type="ARBA" id="ARBA00023002"/>
    </source>
</evidence>
<dbReference type="EMBL" id="PYSW02000025">
    <property type="protein sequence ID" value="KAG2382046.1"/>
    <property type="molecule type" value="Genomic_DNA"/>
</dbReference>